<reference evidence="10" key="1">
    <citation type="journal article" date="2006" name="Science">
        <title>Ancient noncoding elements conserved in the human genome.</title>
        <authorList>
            <person name="Venkatesh B."/>
            <person name="Kirkness E.F."/>
            <person name="Loh Y.H."/>
            <person name="Halpern A.L."/>
            <person name="Lee A.P."/>
            <person name="Johnson J."/>
            <person name="Dandona N."/>
            <person name="Viswanathan L.D."/>
            <person name="Tay A."/>
            <person name="Venter J.C."/>
            <person name="Strausberg R.L."/>
            <person name="Brenner S."/>
        </authorList>
    </citation>
    <scope>NUCLEOTIDE SEQUENCE [LARGE SCALE GENOMIC DNA]</scope>
</reference>
<dbReference type="InterPro" id="IPR011011">
    <property type="entry name" value="Znf_FYVE_PHD"/>
</dbReference>
<feature type="region of interest" description="Disordered" evidence="7">
    <location>
        <begin position="265"/>
        <end position="299"/>
    </location>
</feature>
<evidence type="ECO:0000259" key="8">
    <source>
        <dbReference type="PROSITE" id="PS50916"/>
    </source>
</evidence>
<keyword evidence="6" id="KW-0175">Coiled coil</keyword>
<feature type="region of interest" description="Disordered" evidence="7">
    <location>
        <begin position="645"/>
        <end position="680"/>
    </location>
</feature>
<reference evidence="9" key="4">
    <citation type="submission" date="2025-08" db="UniProtKB">
        <authorList>
            <consortium name="Ensembl"/>
        </authorList>
    </citation>
    <scope>IDENTIFICATION</scope>
</reference>
<evidence type="ECO:0000256" key="4">
    <source>
        <dbReference type="ARBA" id="ARBA00022771"/>
    </source>
</evidence>
<dbReference type="GO" id="GO:0048471">
    <property type="term" value="C:perinuclear region of cytoplasm"/>
    <property type="evidence" value="ECO:0007669"/>
    <property type="project" value="UniProtKB-SubCell"/>
</dbReference>
<dbReference type="GO" id="GO:0031267">
    <property type="term" value="F:small GTPase binding"/>
    <property type="evidence" value="ECO:0007669"/>
    <property type="project" value="InterPro"/>
</dbReference>
<dbReference type="PANTHER" id="PTHR14555:SF6">
    <property type="entry name" value="RAB EFFECTOR MYRIP"/>
    <property type="match status" value="1"/>
</dbReference>
<reference evidence="10" key="2">
    <citation type="journal article" date="2007" name="PLoS Biol.">
        <title>Survey sequencing and comparative analysis of the elephant shark (Callorhinchus milii) genome.</title>
        <authorList>
            <person name="Venkatesh B."/>
            <person name="Kirkness E.F."/>
            <person name="Loh Y.H."/>
            <person name="Halpern A.L."/>
            <person name="Lee A.P."/>
            <person name="Johnson J."/>
            <person name="Dandona N."/>
            <person name="Viswanathan L.D."/>
            <person name="Tay A."/>
            <person name="Venter J.C."/>
            <person name="Strausberg R.L."/>
            <person name="Brenner S."/>
        </authorList>
    </citation>
    <scope>NUCLEOTIDE SEQUENCE [LARGE SCALE GENOMIC DNA]</scope>
</reference>
<name>A0A4W3H881_CALMI</name>
<feature type="coiled-coil region" evidence="6">
    <location>
        <begin position="784"/>
        <end position="818"/>
    </location>
</feature>
<feature type="compositionally biased region" description="Polar residues" evidence="7">
    <location>
        <begin position="274"/>
        <end position="286"/>
    </location>
</feature>
<evidence type="ECO:0000256" key="7">
    <source>
        <dbReference type="SAM" id="MobiDB-lite"/>
    </source>
</evidence>
<dbReference type="FunFam" id="3.30.40.10:FF:000018">
    <property type="entry name" value="Synaptotagmin-like 5, isoform CRA_a"/>
    <property type="match status" value="1"/>
</dbReference>
<dbReference type="AlphaFoldDB" id="A0A4W3H881"/>
<feature type="compositionally biased region" description="Low complexity" evidence="7">
    <location>
        <begin position="481"/>
        <end position="498"/>
    </location>
</feature>
<dbReference type="InterPro" id="IPR051745">
    <property type="entry name" value="Intracell_Transport_Effector"/>
</dbReference>
<feature type="coiled-coil region" evidence="6">
    <location>
        <begin position="39"/>
        <end position="66"/>
    </location>
</feature>
<evidence type="ECO:0000256" key="5">
    <source>
        <dbReference type="ARBA" id="ARBA00022833"/>
    </source>
</evidence>
<gene>
    <name evidence="9" type="primary">myripb</name>
</gene>
<reference evidence="10" key="3">
    <citation type="journal article" date="2014" name="Nature">
        <title>Elephant shark genome provides unique insights into gnathostome evolution.</title>
        <authorList>
            <consortium name="International Elephant Shark Genome Sequencing Consortium"/>
            <person name="Venkatesh B."/>
            <person name="Lee A.P."/>
            <person name="Ravi V."/>
            <person name="Maurya A.K."/>
            <person name="Lian M.M."/>
            <person name="Swann J.B."/>
            <person name="Ohta Y."/>
            <person name="Flajnik M.F."/>
            <person name="Sutoh Y."/>
            <person name="Kasahara M."/>
            <person name="Hoon S."/>
            <person name="Gangu V."/>
            <person name="Roy S.W."/>
            <person name="Irimia M."/>
            <person name="Korzh V."/>
            <person name="Kondrychyn I."/>
            <person name="Lim Z.W."/>
            <person name="Tay B.H."/>
            <person name="Tohari S."/>
            <person name="Kong K.W."/>
            <person name="Ho S."/>
            <person name="Lorente-Galdos B."/>
            <person name="Quilez J."/>
            <person name="Marques-Bonet T."/>
            <person name="Raney B.J."/>
            <person name="Ingham P.W."/>
            <person name="Tay A."/>
            <person name="Hillier L.W."/>
            <person name="Minx P."/>
            <person name="Boehm T."/>
            <person name="Wilson R.K."/>
            <person name="Brenner S."/>
            <person name="Warren W.C."/>
        </authorList>
    </citation>
    <scope>NUCLEOTIDE SEQUENCE [LARGE SCALE GENOMIC DNA]</scope>
</reference>
<reference evidence="9" key="5">
    <citation type="submission" date="2025-09" db="UniProtKB">
        <authorList>
            <consortium name="Ensembl"/>
        </authorList>
    </citation>
    <scope>IDENTIFICATION</scope>
</reference>
<feature type="region of interest" description="Disordered" evidence="7">
    <location>
        <begin position="472"/>
        <end position="521"/>
    </location>
</feature>
<dbReference type="GO" id="GO:0030864">
    <property type="term" value="C:cortical actin cytoskeleton"/>
    <property type="evidence" value="ECO:0007669"/>
    <property type="project" value="TreeGrafter"/>
</dbReference>
<dbReference type="InterPro" id="IPR041282">
    <property type="entry name" value="FYVE_2"/>
</dbReference>
<dbReference type="Ensembl" id="ENSCMIT00000012253.1">
    <property type="protein sequence ID" value="ENSCMIP00000011966.1"/>
    <property type="gene ID" value="ENSCMIG00000006173.1"/>
</dbReference>
<dbReference type="InterPro" id="IPR006788">
    <property type="entry name" value="Myrip/Melanophilin"/>
</dbReference>
<dbReference type="PROSITE" id="PS50916">
    <property type="entry name" value="RABBD"/>
    <property type="match status" value="1"/>
</dbReference>
<feature type="compositionally biased region" description="Polar residues" evidence="7">
    <location>
        <begin position="893"/>
        <end position="904"/>
    </location>
</feature>
<feature type="compositionally biased region" description="Basic and acidic residues" evidence="7">
    <location>
        <begin position="660"/>
        <end position="680"/>
    </location>
</feature>
<dbReference type="GO" id="GO:0003779">
    <property type="term" value="F:actin binding"/>
    <property type="evidence" value="ECO:0007669"/>
    <property type="project" value="TreeGrafter"/>
</dbReference>
<evidence type="ECO:0000256" key="1">
    <source>
        <dbReference type="ARBA" id="ARBA00004556"/>
    </source>
</evidence>
<evidence type="ECO:0000256" key="6">
    <source>
        <dbReference type="SAM" id="Coils"/>
    </source>
</evidence>
<dbReference type="SUPFAM" id="SSF57903">
    <property type="entry name" value="FYVE/PHD zinc finger"/>
    <property type="match status" value="1"/>
</dbReference>
<evidence type="ECO:0000313" key="9">
    <source>
        <dbReference type="Ensembl" id="ENSCMIP00000011966.1"/>
    </source>
</evidence>
<organism evidence="9 10">
    <name type="scientific">Callorhinchus milii</name>
    <name type="common">Ghost shark</name>
    <dbReference type="NCBI Taxonomy" id="7868"/>
    <lineage>
        <taxon>Eukaryota</taxon>
        <taxon>Metazoa</taxon>
        <taxon>Chordata</taxon>
        <taxon>Craniata</taxon>
        <taxon>Vertebrata</taxon>
        <taxon>Chondrichthyes</taxon>
        <taxon>Holocephali</taxon>
        <taxon>Chimaeriformes</taxon>
        <taxon>Callorhinchidae</taxon>
        <taxon>Callorhinchus</taxon>
    </lineage>
</organism>
<keyword evidence="5" id="KW-0862">Zinc</keyword>
<accession>A0A4W3H881</accession>
<dbReference type="GO" id="GO:0008270">
    <property type="term" value="F:zinc ion binding"/>
    <property type="evidence" value="ECO:0007669"/>
    <property type="project" value="UniProtKB-KW"/>
</dbReference>
<keyword evidence="4" id="KW-0863">Zinc-finger</keyword>
<dbReference type="PANTHER" id="PTHR14555">
    <property type="entry name" value="MYELIN-ASSOCIATED OLIGODENDROCYTIC BASIC PROTEIN MOBP -RELATED"/>
    <property type="match status" value="1"/>
</dbReference>
<feature type="region of interest" description="Disordered" evidence="7">
    <location>
        <begin position="878"/>
        <end position="904"/>
    </location>
</feature>
<dbReference type="GO" id="GO:0006886">
    <property type="term" value="P:intracellular protein transport"/>
    <property type="evidence" value="ECO:0007669"/>
    <property type="project" value="InterPro"/>
</dbReference>
<keyword evidence="3" id="KW-0479">Metal-binding</keyword>
<sequence>MVNLELGTNTMGKKLDLSGLTDDEAEHVLKVVQRDFDLRKKEQDRLSELKQKLSEEGNKRSILSKQEKFNETCCIRCCRPFTFLINTKRPCLDCKFNICKNCGTYSKKDKIWICTVCQQTRLLRTQSLEWYYNNVRGRFKHFGSAKVVQTLFKKRLAERGCQSDLLEGSILDGSQENEDSICGSDSTFYRQSEGHTMTETLSVALRVAEEAVEEAITKAESFSDCLEKQNESRYLREHKEELIEELAATIVQKVIKRKKSVIALTDSESERPHSGNSTSTYQTASKETPLPRRESCTRMPSLWRSHSEFSLTTEETLSKEIAEANLKSTISEVMWKQGQSQPSESADLRPRSLPSWKSLDVLDNNAGSSNMLTSPDGNWIAMLSNTPAARPRLLTKPKSRAFMALESEAEVISAYDEMGTDDDDDDDDDDEIAWSSAVPEFRRLSGKLSDKVYYMDSQHDDEWPEANARHRLMTSPSSGQYTNTETTYSDSETSSASSVKISARGSDEQAVTDDNTQYPHCRDQKRVIALHSGEPDINYNSQAQRLGAVDSSEAEDVPNDSEKRHRRRKRSKCSAQEQLYEAESNSNSRESQTKNTCQEPSIPAHAQIPKGKSDLDISKGTTHTKTHADVMEEKLRSKLVELATKLSDRESSSGDELDQETTKEAREREDTSSSDEDHKQIQDELVRKYSAVSLCNITTEALKVINATEDLIGAATGGGSSLSESRDLDQFPTGKEAMKLEEHLSKLEENVYLTAGTVYSLEGQLNDLEDCARSIHSITTETELADLEDQVATAAAQVHQAELQVSDIERRISALNVAGLNVAPCVRLLKKHNQSGMKPETIDSSRQQRRKLPAPPKQGDVVNNVPVVSIRTFHRNGMFQEAPPPQMPKGDASTVTNPAKSVLN</sequence>
<keyword evidence="10" id="KW-1185">Reference proteome</keyword>
<comment type="subcellular location">
    <subcellularLocation>
        <location evidence="1">Cytoplasm</location>
        <location evidence="1">Perinuclear region</location>
    </subcellularLocation>
</comment>
<keyword evidence="2" id="KW-0963">Cytoplasm</keyword>
<dbReference type="Pfam" id="PF02318">
    <property type="entry name" value="FYVE_2"/>
    <property type="match status" value="1"/>
</dbReference>
<evidence type="ECO:0000313" key="10">
    <source>
        <dbReference type="Proteomes" id="UP000314986"/>
    </source>
</evidence>
<proteinExistence type="predicted"/>
<dbReference type="GeneTree" id="ENSGT00950000183138"/>
<evidence type="ECO:0000256" key="2">
    <source>
        <dbReference type="ARBA" id="ARBA00022490"/>
    </source>
</evidence>
<feature type="region of interest" description="Disordered" evidence="7">
    <location>
        <begin position="537"/>
        <end position="629"/>
    </location>
</feature>
<dbReference type="InterPro" id="IPR010911">
    <property type="entry name" value="Rab_BD"/>
</dbReference>
<dbReference type="Proteomes" id="UP000314986">
    <property type="component" value="Unassembled WGS sequence"/>
</dbReference>
<feature type="compositionally biased region" description="Polar residues" evidence="7">
    <location>
        <begin position="573"/>
        <end position="599"/>
    </location>
</feature>
<feature type="region of interest" description="Disordered" evidence="7">
    <location>
        <begin position="832"/>
        <end position="862"/>
    </location>
</feature>
<dbReference type="Gene3D" id="3.30.40.10">
    <property type="entry name" value="Zinc/RING finger domain, C3HC4 (zinc finger)"/>
    <property type="match status" value="1"/>
</dbReference>
<dbReference type="GO" id="GO:0017022">
    <property type="term" value="F:myosin binding"/>
    <property type="evidence" value="ECO:0007669"/>
    <property type="project" value="TreeGrafter"/>
</dbReference>
<evidence type="ECO:0000256" key="3">
    <source>
        <dbReference type="ARBA" id="ARBA00022723"/>
    </source>
</evidence>
<dbReference type="InterPro" id="IPR013083">
    <property type="entry name" value="Znf_RING/FYVE/PHD"/>
</dbReference>
<feature type="domain" description="RabBD" evidence="8">
    <location>
        <begin position="14"/>
        <end position="134"/>
    </location>
</feature>
<dbReference type="Pfam" id="PF04698">
    <property type="entry name" value="Rab_eff_C"/>
    <property type="match status" value="1"/>
</dbReference>
<protein>
    <submittedName>
        <fullName evidence="9">Myosin VIIA and Rab interacting protein b</fullName>
    </submittedName>
</protein>